<organism evidence="1">
    <name type="scientific">Blumeria graminis f. sp. tritici 96224</name>
    <dbReference type="NCBI Taxonomy" id="1268274"/>
    <lineage>
        <taxon>Eukaryota</taxon>
        <taxon>Fungi</taxon>
        <taxon>Dikarya</taxon>
        <taxon>Ascomycota</taxon>
        <taxon>Pezizomycotina</taxon>
        <taxon>Leotiomycetes</taxon>
        <taxon>Erysiphales</taxon>
        <taxon>Erysiphaceae</taxon>
        <taxon>Blumeria</taxon>
    </lineage>
</organism>
<evidence type="ECO:0000313" key="1">
    <source>
        <dbReference type="EMBL" id="SUZ07808.1"/>
    </source>
</evidence>
<protein>
    <submittedName>
        <fullName evidence="1">Bgt-20121</fullName>
    </submittedName>
</protein>
<name>A0A381L1L7_BLUGR</name>
<dbReference type="EMBL" id="UIGY01000001">
    <property type="protein sequence ID" value="SUZ07808.1"/>
    <property type="molecule type" value="Genomic_DNA"/>
</dbReference>
<accession>A0A381L1L7</accession>
<reference evidence="1" key="1">
    <citation type="submission" date="2018-07" db="EMBL/GenBank/DDBJ databases">
        <authorList>
            <person name="Quirk P.G."/>
            <person name="Krulwich T.A."/>
        </authorList>
    </citation>
    <scope>NUCLEOTIDE SEQUENCE</scope>
    <source>
        <strain evidence="1">96224</strain>
    </source>
</reference>
<dbReference type="AlphaFoldDB" id="A0A381L1L7"/>
<feature type="non-terminal residue" evidence="1">
    <location>
        <position position="1"/>
    </location>
</feature>
<feature type="non-terminal residue" evidence="1">
    <location>
        <position position="62"/>
    </location>
</feature>
<gene>
    <name evidence="1" type="ORF">BGT96224V2_LOCUS185</name>
</gene>
<sequence length="62" mass="6235">QSGAPLVSAEFSRVTVRGSIWVNDVGALAGDTSLGHVPEMSGTAGPGILRGLPGPRRVLVAP</sequence>
<proteinExistence type="predicted"/>